<sequence length="324" mass="36593">MSEPLFMQPVFHEKLWGGDALKRLYHYPIPSNHTGECWGVSGHPHGLTRVRNGKFKGQTLARVWYTHPEIFGNVDTTQRFPILTKILDAHQNLSVQVHPDNAYAKKHDHDLGKDECWYIIAAKPGARLFYGHNARSKSQLVHWIKTGQWKSLLRTIPVHAGDFIYVPFGMVHALGKGIVALETQHSSDATYRFYDFNRIDPTTGKPRRLDIKKSIDMIKVPPVYPELRPLTATVGGGKVTRLVQAAYFNVSKIKIDHGRCNFNLPNRKFTVLSILHGNGQIMVDGARYQIKAGDHLVIPGNTKDWQIFGDHILAIMSTPGPKVL</sequence>
<comment type="cofactor">
    <cofactor evidence="4">
        <name>Zn(2+)</name>
        <dbReference type="ChEBI" id="CHEBI:29105"/>
    </cofactor>
    <text evidence="4">Binds 1 zinc ion per subunit.</text>
</comment>
<dbReference type="InterPro" id="IPR014628">
    <property type="entry name" value="Man6P_isomerase_Firm_short"/>
</dbReference>
<dbReference type="SUPFAM" id="SSF51182">
    <property type="entry name" value="RmlC-like cupins"/>
    <property type="match status" value="1"/>
</dbReference>
<dbReference type="GO" id="GO:0005975">
    <property type="term" value="P:carbohydrate metabolic process"/>
    <property type="evidence" value="ECO:0007669"/>
    <property type="project" value="UniProtKB-UniRule"/>
</dbReference>
<dbReference type="Pfam" id="PF20511">
    <property type="entry name" value="PMI_typeI_cat"/>
    <property type="match status" value="1"/>
</dbReference>
<feature type="domain" description="Mannose-6-phosphate isomerase cupin" evidence="7">
    <location>
        <begin position="239"/>
        <end position="314"/>
    </location>
</feature>
<dbReference type="InterPro" id="IPR049071">
    <property type="entry name" value="MPI_cupin_dom"/>
</dbReference>
<comment type="catalytic activity">
    <reaction evidence="3">
        <text>D-mannose 6-phosphate = D-fructose 6-phosphate</text>
        <dbReference type="Rhea" id="RHEA:12356"/>
        <dbReference type="ChEBI" id="CHEBI:58735"/>
        <dbReference type="ChEBI" id="CHEBI:61527"/>
        <dbReference type="EC" id="5.3.1.8"/>
    </reaction>
</comment>
<dbReference type="InterPro" id="IPR014710">
    <property type="entry name" value="RmlC-like_jellyroll"/>
</dbReference>
<dbReference type="EMBL" id="CP034726">
    <property type="protein sequence ID" value="QBP18147.1"/>
    <property type="molecule type" value="Genomic_DNA"/>
</dbReference>
<dbReference type="InterPro" id="IPR011051">
    <property type="entry name" value="RmlC_Cupin_sf"/>
</dbReference>
<feature type="binding site" evidence="4">
    <location>
        <position position="172"/>
    </location>
    <ligand>
        <name>Zn(2+)</name>
        <dbReference type="ChEBI" id="CHEBI:29105"/>
    </ligand>
</feature>
<dbReference type="Proteomes" id="UP000294321">
    <property type="component" value="Chromosome"/>
</dbReference>
<organism evidence="8 9">
    <name type="scientific">Acetilactobacillus jinshanensis</name>
    <dbReference type="NCBI Taxonomy" id="1720083"/>
    <lineage>
        <taxon>Bacteria</taxon>
        <taxon>Bacillati</taxon>
        <taxon>Bacillota</taxon>
        <taxon>Bacilli</taxon>
        <taxon>Lactobacillales</taxon>
        <taxon>Lactobacillaceae</taxon>
        <taxon>Acetilactobacillus</taxon>
    </lineage>
</organism>
<keyword evidence="1 3" id="KW-0479">Metal-binding</keyword>
<evidence type="ECO:0000259" key="6">
    <source>
        <dbReference type="Pfam" id="PF20511"/>
    </source>
</evidence>
<dbReference type="GO" id="GO:0004476">
    <property type="term" value="F:mannose-6-phosphate isomerase activity"/>
    <property type="evidence" value="ECO:0007669"/>
    <property type="project" value="UniProtKB-UniRule"/>
</dbReference>
<evidence type="ECO:0000313" key="8">
    <source>
        <dbReference type="EMBL" id="QBP18147.1"/>
    </source>
</evidence>
<dbReference type="KEGG" id="lji:ELX58_03110"/>
<dbReference type="PANTHER" id="PTHR42742:SF3">
    <property type="entry name" value="FRUCTOKINASE"/>
    <property type="match status" value="1"/>
</dbReference>
<evidence type="ECO:0000259" key="7">
    <source>
        <dbReference type="Pfam" id="PF21621"/>
    </source>
</evidence>
<keyword evidence="9" id="KW-1185">Reference proteome</keyword>
<feature type="binding site" evidence="4">
    <location>
        <position position="115"/>
    </location>
    <ligand>
        <name>Zn(2+)</name>
        <dbReference type="ChEBI" id="CHEBI:29105"/>
    </ligand>
</feature>
<keyword evidence="3 8" id="KW-0413">Isomerase</keyword>
<evidence type="ECO:0000313" key="9">
    <source>
        <dbReference type="Proteomes" id="UP000294321"/>
    </source>
</evidence>
<reference evidence="9" key="1">
    <citation type="submission" date="2018-12" db="EMBL/GenBank/DDBJ databases">
        <title>A new species of lactobacillus.</title>
        <authorList>
            <person name="Jian Y."/>
            <person name="Xin L."/>
            <person name="Hong Z.J."/>
            <person name="Ming L.Z."/>
            <person name="Hong X.Z."/>
        </authorList>
    </citation>
    <scope>NUCLEOTIDE SEQUENCE [LARGE SCALE GENOMIC DNA]</scope>
    <source>
        <strain evidence="9">HSLZ-75</strain>
    </source>
</reference>
<dbReference type="CDD" id="cd07010">
    <property type="entry name" value="cupin_PMI_type_I_N_bac"/>
    <property type="match status" value="1"/>
</dbReference>
<evidence type="ECO:0000256" key="3">
    <source>
        <dbReference type="PIRNR" id="PIRNR036894"/>
    </source>
</evidence>
<gene>
    <name evidence="8" type="ORF">ELX58_03110</name>
</gene>
<evidence type="ECO:0000256" key="5">
    <source>
        <dbReference type="PIRSR" id="PIRSR036894-2"/>
    </source>
</evidence>
<name>A0A4P6ZKU2_9LACO</name>
<feature type="domain" description="Phosphomannose isomerase type I catalytic" evidence="6">
    <location>
        <begin position="6"/>
        <end position="107"/>
    </location>
</feature>
<evidence type="ECO:0000256" key="4">
    <source>
        <dbReference type="PIRSR" id="PIRSR036894-1"/>
    </source>
</evidence>
<dbReference type="EC" id="5.3.1.8" evidence="3"/>
<dbReference type="PIRSF" id="PIRSF036894">
    <property type="entry name" value="PMI_Firm_short"/>
    <property type="match status" value="1"/>
</dbReference>
<evidence type="ECO:0000256" key="2">
    <source>
        <dbReference type="ARBA" id="ARBA00022833"/>
    </source>
</evidence>
<feature type="active site" evidence="5">
    <location>
        <position position="192"/>
    </location>
</feature>
<dbReference type="OrthoDB" id="9808275at2"/>
<dbReference type="GO" id="GO:0008270">
    <property type="term" value="F:zinc ion binding"/>
    <property type="evidence" value="ECO:0007669"/>
    <property type="project" value="UniProtKB-UniRule"/>
</dbReference>
<proteinExistence type="inferred from homology"/>
<accession>A0A4P6ZKU2</accession>
<dbReference type="InterPro" id="IPR051804">
    <property type="entry name" value="Carb_Metab_Reg_Kinase/Isom"/>
</dbReference>
<dbReference type="AlphaFoldDB" id="A0A4P6ZKU2"/>
<feature type="binding site" evidence="4">
    <location>
        <position position="98"/>
    </location>
    <ligand>
        <name>Zn(2+)</name>
        <dbReference type="ChEBI" id="CHEBI:29105"/>
    </ligand>
</feature>
<dbReference type="PANTHER" id="PTHR42742">
    <property type="entry name" value="TRANSCRIPTIONAL REPRESSOR MPRA"/>
    <property type="match status" value="1"/>
</dbReference>
<protein>
    <recommendedName>
        <fullName evidence="3">Mannose-6-phosphate isomerase</fullName>
        <ecNumber evidence="3">5.3.1.8</ecNumber>
    </recommendedName>
</protein>
<dbReference type="RefSeq" id="WP_133441704.1">
    <property type="nucleotide sequence ID" value="NZ_CP034726.1"/>
</dbReference>
<comment type="similarity">
    <text evidence="3">Belongs to the mannose-6-phosphate isomerase type 1 family.</text>
</comment>
<dbReference type="InterPro" id="IPR046457">
    <property type="entry name" value="PMI_typeI_cat"/>
</dbReference>
<dbReference type="Pfam" id="PF21621">
    <property type="entry name" value="MPI_cupin_dom"/>
    <property type="match status" value="1"/>
</dbReference>
<dbReference type="Gene3D" id="2.60.120.10">
    <property type="entry name" value="Jelly Rolls"/>
    <property type="match status" value="2"/>
</dbReference>
<keyword evidence="2 3" id="KW-0862">Zinc</keyword>
<evidence type="ECO:0000256" key="1">
    <source>
        <dbReference type="ARBA" id="ARBA00022723"/>
    </source>
</evidence>